<comment type="caution">
    <text evidence="5">The sequence shown here is derived from an EMBL/GenBank/DDBJ whole genome shotgun (WGS) entry which is preliminary data.</text>
</comment>
<dbReference type="RefSeq" id="WP_161709050.1">
    <property type="nucleotide sequence ID" value="NZ_JAABLQ010000001.1"/>
</dbReference>
<evidence type="ECO:0000313" key="5">
    <source>
        <dbReference type="EMBL" id="NBN79539.1"/>
    </source>
</evidence>
<dbReference type="SUPFAM" id="SSF53756">
    <property type="entry name" value="UDP-Glycosyltransferase/glycogen phosphorylase"/>
    <property type="match status" value="1"/>
</dbReference>
<dbReference type="Proteomes" id="UP000586722">
    <property type="component" value="Unassembled WGS sequence"/>
</dbReference>
<evidence type="ECO:0000256" key="1">
    <source>
        <dbReference type="ARBA" id="ARBA00022676"/>
    </source>
</evidence>
<keyword evidence="1" id="KW-0328">Glycosyltransferase</keyword>
<dbReference type="Pfam" id="PF13439">
    <property type="entry name" value="Glyco_transf_4"/>
    <property type="match status" value="1"/>
</dbReference>
<proteinExistence type="predicted"/>
<name>A0A7X5F6V3_9HYPH</name>
<dbReference type="PANTHER" id="PTHR12526">
    <property type="entry name" value="GLYCOSYLTRANSFERASE"/>
    <property type="match status" value="1"/>
</dbReference>
<evidence type="ECO:0000313" key="6">
    <source>
        <dbReference type="Proteomes" id="UP000586722"/>
    </source>
</evidence>
<dbReference type="InterPro" id="IPR028098">
    <property type="entry name" value="Glyco_trans_4-like_N"/>
</dbReference>
<reference evidence="6" key="1">
    <citation type="submission" date="2020-01" db="EMBL/GenBank/DDBJ databases">
        <authorList>
            <person name="Fang Y."/>
            <person name="Sun R."/>
            <person name="Nie L."/>
            <person name="He J."/>
            <person name="Hao L."/>
            <person name="Wang L."/>
            <person name="Su S."/>
            <person name="Lv E."/>
            <person name="Zhang Z."/>
            <person name="Xie R."/>
            <person name="Liu H."/>
        </authorList>
    </citation>
    <scope>NUCLEOTIDE SEQUENCE [LARGE SCALE GENOMIC DNA]</scope>
    <source>
        <strain evidence="6">XCT-53</strain>
    </source>
</reference>
<accession>A0A7X5F6V3</accession>
<protein>
    <submittedName>
        <fullName evidence="5">Glycosyltransferase</fullName>
    </submittedName>
</protein>
<evidence type="ECO:0000259" key="4">
    <source>
        <dbReference type="Pfam" id="PF13439"/>
    </source>
</evidence>
<evidence type="ECO:0000259" key="3">
    <source>
        <dbReference type="Pfam" id="PF00534"/>
    </source>
</evidence>
<dbReference type="Pfam" id="PF00534">
    <property type="entry name" value="Glycos_transf_1"/>
    <property type="match status" value="1"/>
</dbReference>
<sequence>MRVSIVLPRGMRFSPEGATSIDLVARDLILASRHRETTTVIGAAVDNPFPDVPFRSVVASSQRSMVAGCIDRLKVAEPDVIVVHQHPESAAAIARALPHVPVVLHRHGLLKRQKTFLSRWRRSRQLTRVRRVIFVSDFIRRTFLEDFPGVADRSEVIPNGVDTGLWLPGAKDQRITYVGRARADKGIGELLDAFLGLDAPGWTLSLVMSVQTEDEAAFARSIEARAGGRTDIEVHRSLTIDAVRAELARSAIAALPSIVREGFPRAVVEAMSCGCAVIAGNGGGTPEAAGAAATLLDTITPDSVRAALAPLVGDAILCRARGEAARAHAAGQLDLAVVARRYDDLLQRMAAKGAPR</sequence>
<dbReference type="PANTHER" id="PTHR12526:SF510">
    <property type="entry name" value="D-INOSITOL 3-PHOSPHATE GLYCOSYLTRANSFERASE"/>
    <property type="match status" value="1"/>
</dbReference>
<feature type="domain" description="Glycosyltransferase subfamily 4-like N-terminal" evidence="4">
    <location>
        <begin position="70"/>
        <end position="163"/>
    </location>
</feature>
<dbReference type="CDD" id="cd03801">
    <property type="entry name" value="GT4_PimA-like"/>
    <property type="match status" value="1"/>
</dbReference>
<feature type="domain" description="Glycosyl transferase family 1" evidence="3">
    <location>
        <begin position="171"/>
        <end position="327"/>
    </location>
</feature>
<dbReference type="EMBL" id="JAABLQ010000001">
    <property type="protein sequence ID" value="NBN79539.1"/>
    <property type="molecule type" value="Genomic_DNA"/>
</dbReference>
<keyword evidence="2" id="KW-0808">Transferase</keyword>
<dbReference type="Gene3D" id="3.40.50.2000">
    <property type="entry name" value="Glycogen Phosphorylase B"/>
    <property type="match status" value="2"/>
</dbReference>
<dbReference type="AlphaFoldDB" id="A0A7X5F6V3"/>
<keyword evidence="6" id="KW-1185">Reference proteome</keyword>
<dbReference type="InterPro" id="IPR001296">
    <property type="entry name" value="Glyco_trans_1"/>
</dbReference>
<evidence type="ECO:0000256" key="2">
    <source>
        <dbReference type="ARBA" id="ARBA00022679"/>
    </source>
</evidence>
<dbReference type="GO" id="GO:0016757">
    <property type="term" value="F:glycosyltransferase activity"/>
    <property type="evidence" value="ECO:0007669"/>
    <property type="project" value="UniProtKB-KW"/>
</dbReference>
<organism evidence="5 6">
    <name type="scientific">Pannonibacter tanglangensis</name>
    <dbReference type="NCBI Taxonomy" id="2750084"/>
    <lineage>
        <taxon>Bacteria</taxon>
        <taxon>Pseudomonadati</taxon>
        <taxon>Pseudomonadota</taxon>
        <taxon>Alphaproteobacteria</taxon>
        <taxon>Hyphomicrobiales</taxon>
        <taxon>Stappiaceae</taxon>
        <taxon>Pannonibacter</taxon>
    </lineage>
</organism>
<gene>
    <name evidence="5" type="ORF">GWI72_14780</name>
</gene>